<keyword evidence="10" id="KW-1185">Reference proteome</keyword>
<comment type="caution">
    <text evidence="9">The sequence shown here is derived from an EMBL/GenBank/DDBJ whole genome shotgun (WGS) entry which is preliminary data.</text>
</comment>
<evidence type="ECO:0000256" key="2">
    <source>
        <dbReference type="ARBA" id="ARBA00023082"/>
    </source>
</evidence>
<keyword evidence="3" id="KW-0238">DNA-binding</keyword>
<dbReference type="Pfam" id="PF04539">
    <property type="entry name" value="Sigma70_r3"/>
    <property type="match status" value="1"/>
</dbReference>
<feature type="domain" description="RNA polymerase sigma-70 region 2" evidence="7">
    <location>
        <begin position="78"/>
        <end position="146"/>
    </location>
</feature>
<evidence type="ECO:0000313" key="9">
    <source>
        <dbReference type="EMBL" id="GAA1670730.1"/>
    </source>
</evidence>
<dbReference type="Gene3D" id="1.20.140.160">
    <property type="match status" value="1"/>
</dbReference>
<dbReference type="PANTHER" id="PTHR30385">
    <property type="entry name" value="SIGMA FACTOR F FLAGELLAR"/>
    <property type="match status" value="1"/>
</dbReference>
<evidence type="ECO:0008006" key="11">
    <source>
        <dbReference type="Google" id="ProtNLM"/>
    </source>
</evidence>
<dbReference type="InterPro" id="IPR007627">
    <property type="entry name" value="RNA_pol_sigma70_r2"/>
</dbReference>
<accession>A0ABN2GG44</accession>
<dbReference type="Gene3D" id="1.20.120.1810">
    <property type="match status" value="1"/>
</dbReference>
<feature type="domain" description="RNA polymerase sigma-70 region 3" evidence="6">
    <location>
        <begin position="160"/>
        <end position="212"/>
    </location>
</feature>
<dbReference type="NCBIfam" id="TIGR02937">
    <property type="entry name" value="sigma70-ECF"/>
    <property type="match status" value="1"/>
</dbReference>
<dbReference type="InterPro" id="IPR007624">
    <property type="entry name" value="RNA_pol_sigma70_r3"/>
</dbReference>
<name>A0ABN2GG44_9ACTN</name>
<dbReference type="EMBL" id="BAAANY010000008">
    <property type="protein sequence ID" value="GAA1670730.1"/>
    <property type="molecule type" value="Genomic_DNA"/>
</dbReference>
<dbReference type="Proteomes" id="UP001500618">
    <property type="component" value="Unassembled WGS sequence"/>
</dbReference>
<dbReference type="InterPro" id="IPR013324">
    <property type="entry name" value="RNA_pol_sigma_r3/r4-like"/>
</dbReference>
<dbReference type="SUPFAM" id="SSF88946">
    <property type="entry name" value="Sigma2 domain of RNA polymerase sigma factors"/>
    <property type="match status" value="1"/>
</dbReference>
<organism evidence="9 10">
    <name type="scientific">Fodinicola feengrottensis</name>
    <dbReference type="NCBI Taxonomy" id="435914"/>
    <lineage>
        <taxon>Bacteria</taxon>
        <taxon>Bacillati</taxon>
        <taxon>Actinomycetota</taxon>
        <taxon>Actinomycetes</taxon>
        <taxon>Mycobacteriales</taxon>
        <taxon>Fodinicola</taxon>
    </lineage>
</organism>
<evidence type="ECO:0000256" key="3">
    <source>
        <dbReference type="ARBA" id="ARBA00023125"/>
    </source>
</evidence>
<dbReference type="InterPro" id="IPR000943">
    <property type="entry name" value="RNA_pol_sigma70"/>
</dbReference>
<evidence type="ECO:0000259" key="7">
    <source>
        <dbReference type="Pfam" id="PF04542"/>
    </source>
</evidence>
<feature type="region of interest" description="Disordered" evidence="5">
    <location>
        <begin position="1"/>
        <end position="50"/>
    </location>
</feature>
<evidence type="ECO:0000256" key="5">
    <source>
        <dbReference type="SAM" id="MobiDB-lite"/>
    </source>
</evidence>
<dbReference type="InterPro" id="IPR014284">
    <property type="entry name" value="RNA_pol_sigma-70_dom"/>
</dbReference>
<dbReference type="InterPro" id="IPR014322">
    <property type="entry name" value="RNA_pol_sigma-B/F/G"/>
</dbReference>
<gene>
    <name evidence="9" type="ORF">GCM10009765_20190</name>
</gene>
<dbReference type="PRINTS" id="PR00046">
    <property type="entry name" value="SIGMA70FCT"/>
</dbReference>
<feature type="compositionally biased region" description="Low complexity" evidence="5">
    <location>
        <begin position="1"/>
        <end position="12"/>
    </location>
</feature>
<reference evidence="9 10" key="1">
    <citation type="journal article" date="2019" name="Int. J. Syst. Evol. Microbiol.">
        <title>The Global Catalogue of Microorganisms (GCM) 10K type strain sequencing project: providing services to taxonomists for standard genome sequencing and annotation.</title>
        <authorList>
            <consortium name="The Broad Institute Genomics Platform"/>
            <consortium name="The Broad Institute Genome Sequencing Center for Infectious Disease"/>
            <person name="Wu L."/>
            <person name="Ma J."/>
        </authorList>
    </citation>
    <scope>NUCLEOTIDE SEQUENCE [LARGE SCALE GENOMIC DNA]</scope>
    <source>
        <strain evidence="9 10">JCM 14718</strain>
    </source>
</reference>
<dbReference type="InterPro" id="IPR013325">
    <property type="entry name" value="RNA_pol_sigma_r2"/>
</dbReference>
<dbReference type="CDD" id="cd06171">
    <property type="entry name" value="Sigma70_r4"/>
    <property type="match status" value="1"/>
</dbReference>
<evidence type="ECO:0000259" key="8">
    <source>
        <dbReference type="Pfam" id="PF04545"/>
    </source>
</evidence>
<keyword evidence="2" id="KW-0731">Sigma factor</keyword>
<dbReference type="NCBIfam" id="TIGR02980">
    <property type="entry name" value="SigBFG"/>
    <property type="match status" value="1"/>
</dbReference>
<dbReference type="RefSeq" id="WP_344309220.1">
    <property type="nucleotide sequence ID" value="NZ_BAAANY010000008.1"/>
</dbReference>
<feature type="compositionally biased region" description="Gly residues" evidence="5">
    <location>
        <begin position="19"/>
        <end position="29"/>
    </location>
</feature>
<keyword evidence="1" id="KW-0805">Transcription regulation</keyword>
<sequence>MTSPVPRTTSPTDTRRPIAGGGTVMGGTVAGAPSAVPPRPRRAESRVSGSAEDTATLFAALLSTAAGSAEHRRVRDELVHRHMPLVHFLTRRFRHRGESPADLVQVATIGLIKAIDRFDPTRGLEFATFGTPTIIGELKRHFRDRASAIRVPRRLQEQQAAIARASTELFQQLGRSPTVAELSAATGLTEEQALDCLECSHAYSTVSLDAVTTSPSPDSAAMLEALRTTDEALEEVERREALRPLLDQLPERERRIVILRFFRGMTQSEIAAEIGISQMHVSRLLTSTLSRLRAGLAD</sequence>
<feature type="domain" description="RNA polymerase sigma-70 region 4" evidence="8">
    <location>
        <begin position="245"/>
        <end position="294"/>
    </location>
</feature>
<keyword evidence="4" id="KW-0804">Transcription</keyword>
<dbReference type="InterPro" id="IPR007630">
    <property type="entry name" value="RNA_pol_sigma70_r4"/>
</dbReference>
<dbReference type="Pfam" id="PF04542">
    <property type="entry name" value="Sigma70_r2"/>
    <property type="match status" value="1"/>
</dbReference>
<dbReference type="SUPFAM" id="SSF88659">
    <property type="entry name" value="Sigma3 and sigma4 domains of RNA polymerase sigma factors"/>
    <property type="match status" value="2"/>
</dbReference>
<dbReference type="Pfam" id="PF04545">
    <property type="entry name" value="Sigma70_r4"/>
    <property type="match status" value="1"/>
</dbReference>
<protein>
    <recommendedName>
        <fullName evidence="11">SigB/SigF/SigG family RNA polymerase sigma factor</fullName>
    </recommendedName>
</protein>
<evidence type="ECO:0000259" key="6">
    <source>
        <dbReference type="Pfam" id="PF04539"/>
    </source>
</evidence>
<evidence type="ECO:0000256" key="4">
    <source>
        <dbReference type="ARBA" id="ARBA00023163"/>
    </source>
</evidence>
<evidence type="ECO:0000313" key="10">
    <source>
        <dbReference type="Proteomes" id="UP001500618"/>
    </source>
</evidence>
<proteinExistence type="predicted"/>
<evidence type="ECO:0000256" key="1">
    <source>
        <dbReference type="ARBA" id="ARBA00023015"/>
    </source>
</evidence>
<dbReference type="PANTHER" id="PTHR30385:SF4">
    <property type="entry name" value="RNA POLYMERASE SIGMA-E FACTOR"/>
    <property type="match status" value="1"/>
</dbReference>